<feature type="compositionally biased region" description="Basic residues" evidence="1">
    <location>
        <begin position="124"/>
        <end position="143"/>
    </location>
</feature>
<name>A0A0N4ZGX6_PARTI</name>
<feature type="compositionally biased region" description="Basic and acidic residues" evidence="1">
    <location>
        <begin position="42"/>
        <end position="68"/>
    </location>
</feature>
<feature type="compositionally biased region" description="Low complexity" evidence="1">
    <location>
        <begin position="21"/>
        <end position="35"/>
    </location>
</feature>
<protein>
    <submittedName>
        <fullName evidence="3">3-oxoacyl-[acyl-carrier-protein] reductase</fullName>
    </submittedName>
</protein>
<accession>A0A0N4ZGX6</accession>
<feature type="region of interest" description="Disordered" evidence="1">
    <location>
        <begin position="14"/>
        <end position="153"/>
    </location>
</feature>
<evidence type="ECO:0000313" key="2">
    <source>
        <dbReference type="Proteomes" id="UP000038045"/>
    </source>
</evidence>
<dbReference type="Proteomes" id="UP000038045">
    <property type="component" value="Unplaced"/>
</dbReference>
<dbReference type="AlphaFoldDB" id="A0A0N4ZGX6"/>
<proteinExistence type="predicted"/>
<reference evidence="3" key="1">
    <citation type="submission" date="2017-02" db="UniProtKB">
        <authorList>
            <consortium name="WormBaseParasite"/>
        </authorList>
    </citation>
    <scope>IDENTIFICATION</scope>
</reference>
<sequence length="153" mass="16454">ASLGLCRDGRQLRRGGGLLFGGRRAAGRSGDAGPGHAQGRRGCGDRRRPFHDRGQGQAEPAHRREPGRTRGRQLRGGPARRGAGAGGRVARRVRRLAQASQRLGEGFLAGSVRPRLSGPLAGRRGARERPHRRLRQSSGRGRRARGDDRPDAS</sequence>
<keyword evidence="2" id="KW-1185">Reference proteome</keyword>
<organism evidence="2 3">
    <name type="scientific">Parastrongyloides trichosuri</name>
    <name type="common">Possum-specific nematode worm</name>
    <dbReference type="NCBI Taxonomy" id="131310"/>
    <lineage>
        <taxon>Eukaryota</taxon>
        <taxon>Metazoa</taxon>
        <taxon>Ecdysozoa</taxon>
        <taxon>Nematoda</taxon>
        <taxon>Chromadorea</taxon>
        <taxon>Rhabditida</taxon>
        <taxon>Tylenchina</taxon>
        <taxon>Panagrolaimomorpha</taxon>
        <taxon>Strongyloidoidea</taxon>
        <taxon>Strongyloididae</taxon>
        <taxon>Parastrongyloides</taxon>
    </lineage>
</organism>
<evidence type="ECO:0000313" key="3">
    <source>
        <dbReference type="WBParaSite" id="PTRK_0000712400.1"/>
    </source>
</evidence>
<evidence type="ECO:0000256" key="1">
    <source>
        <dbReference type="SAM" id="MobiDB-lite"/>
    </source>
</evidence>
<dbReference type="WBParaSite" id="PTRK_0000712400.1">
    <property type="protein sequence ID" value="PTRK_0000712400.1"/>
    <property type="gene ID" value="PTRK_0000712400"/>
</dbReference>
<feature type="compositionally biased region" description="Basic and acidic residues" evidence="1">
    <location>
        <begin position="144"/>
        <end position="153"/>
    </location>
</feature>